<dbReference type="Proteomes" id="UP000646308">
    <property type="component" value="Unassembled WGS sequence"/>
</dbReference>
<dbReference type="InterPro" id="IPR050319">
    <property type="entry name" value="ABC_transp_ATP-bind"/>
</dbReference>
<dbReference type="InterPro" id="IPR003439">
    <property type="entry name" value="ABC_transporter-like_ATP-bd"/>
</dbReference>
<proteinExistence type="predicted"/>
<dbReference type="PROSITE" id="PS00211">
    <property type="entry name" value="ABC_TRANSPORTER_1"/>
    <property type="match status" value="1"/>
</dbReference>
<keyword evidence="2" id="KW-0547">Nucleotide-binding</keyword>
<dbReference type="SMART" id="SM00382">
    <property type="entry name" value="AAA"/>
    <property type="match status" value="1"/>
</dbReference>
<evidence type="ECO:0000256" key="1">
    <source>
        <dbReference type="ARBA" id="ARBA00022448"/>
    </source>
</evidence>
<accession>A0A2T4MII7</accession>
<dbReference type="GO" id="GO:0005524">
    <property type="term" value="F:ATP binding"/>
    <property type="evidence" value="ECO:0007669"/>
    <property type="project" value="UniProtKB-KW"/>
</dbReference>
<dbReference type="OrthoDB" id="9802264at2"/>
<dbReference type="InterPro" id="IPR003593">
    <property type="entry name" value="AAA+_ATPase"/>
</dbReference>
<evidence type="ECO:0000259" key="4">
    <source>
        <dbReference type="PROSITE" id="PS50893"/>
    </source>
</evidence>
<dbReference type="Gene3D" id="3.40.50.300">
    <property type="entry name" value="P-loop containing nucleotide triphosphate hydrolases"/>
    <property type="match status" value="1"/>
</dbReference>
<sequence>MILKGSDIKVTAIHLKVKQLIVTQNAKRYLDISDFIVRQNRVTALIGPSGSGKTLFTKSLFHQLPSSMHIEHVAFQYHTTDMTDLKSLLGKHIGYVSQDYLYTFNDHTTLDKQLEQLYRYHKPSSKIDAQRKIQQALEWVGLGELNLKKRYRFMLSGGQLQRLAIASVMMLEPEMIIADEPTASLDVVSGARIIQLLQHLVEKHDVTLVIITHDLAHVAQLCDDLYIIDQGKIVASGPYKTFNRAHEHPLVSQLFQYRHAIQRGQVR</sequence>
<dbReference type="PROSITE" id="PS50893">
    <property type="entry name" value="ABC_TRANSPORTER_2"/>
    <property type="match status" value="1"/>
</dbReference>
<evidence type="ECO:0000256" key="3">
    <source>
        <dbReference type="ARBA" id="ARBA00022840"/>
    </source>
</evidence>
<dbReference type="PANTHER" id="PTHR43776:SF8">
    <property type="entry name" value="ABC TRANSPORTER, ATP-BINDING PROTEIN"/>
    <property type="match status" value="1"/>
</dbReference>
<dbReference type="InterPro" id="IPR027417">
    <property type="entry name" value="P-loop_NTPase"/>
</dbReference>
<evidence type="ECO:0000313" key="6">
    <source>
        <dbReference type="Proteomes" id="UP000646308"/>
    </source>
</evidence>
<reference evidence="5" key="1">
    <citation type="submission" date="2019-11" db="EMBL/GenBank/DDBJ databases">
        <title>Whole genome comparisons of Staphylococcus agnetis isolates from cattle and chickens.</title>
        <authorList>
            <person name="Rhoads D."/>
            <person name="Shwani A."/>
            <person name="Adkins P."/>
            <person name="Calcutt M."/>
            <person name="Middleton J."/>
        </authorList>
    </citation>
    <scope>NUCLEOTIDE SEQUENCE</scope>
    <source>
        <strain evidence="5">1387</strain>
    </source>
</reference>
<evidence type="ECO:0000256" key="2">
    <source>
        <dbReference type="ARBA" id="ARBA00022741"/>
    </source>
</evidence>
<dbReference type="AlphaFoldDB" id="A0A2T4MII7"/>
<keyword evidence="3 5" id="KW-0067">ATP-binding</keyword>
<dbReference type="Pfam" id="PF00005">
    <property type="entry name" value="ABC_tran"/>
    <property type="match status" value="1"/>
</dbReference>
<dbReference type="GO" id="GO:0055085">
    <property type="term" value="P:transmembrane transport"/>
    <property type="evidence" value="ECO:0007669"/>
    <property type="project" value="UniProtKB-ARBA"/>
</dbReference>
<dbReference type="InterPro" id="IPR017871">
    <property type="entry name" value="ABC_transporter-like_CS"/>
</dbReference>
<dbReference type="PANTHER" id="PTHR43776">
    <property type="entry name" value="TRANSPORT ATP-BINDING PROTEIN"/>
    <property type="match status" value="1"/>
</dbReference>
<dbReference type="SUPFAM" id="SSF52540">
    <property type="entry name" value="P-loop containing nucleoside triphosphate hydrolases"/>
    <property type="match status" value="1"/>
</dbReference>
<evidence type="ECO:0000313" key="5">
    <source>
        <dbReference type="EMBL" id="NJI01314.1"/>
    </source>
</evidence>
<name>A0A2T4MII7_9STAP</name>
<protein>
    <submittedName>
        <fullName evidence="5">ATP-binding cassette domain-containing protein</fullName>
    </submittedName>
</protein>
<dbReference type="GO" id="GO:0016887">
    <property type="term" value="F:ATP hydrolysis activity"/>
    <property type="evidence" value="ECO:0007669"/>
    <property type="project" value="InterPro"/>
</dbReference>
<dbReference type="EMBL" id="WMFL01000009">
    <property type="protein sequence ID" value="NJI01314.1"/>
    <property type="molecule type" value="Genomic_DNA"/>
</dbReference>
<comment type="caution">
    <text evidence="5">The sequence shown here is derived from an EMBL/GenBank/DDBJ whole genome shotgun (WGS) entry which is preliminary data.</text>
</comment>
<organism evidence="5 6">
    <name type="scientific">Staphylococcus agnetis</name>
    <dbReference type="NCBI Taxonomy" id="985762"/>
    <lineage>
        <taxon>Bacteria</taxon>
        <taxon>Bacillati</taxon>
        <taxon>Bacillota</taxon>
        <taxon>Bacilli</taxon>
        <taxon>Bacillales</taxon>
        <taxon>Staphylococcaceae</taxon>
        <taxon>Staphylococcus</taxon>
    </lineage>
</organism>
<gene>
    <name evidence="5" type="ORF">GLV84_00235</name>
</gene>
<keyword evidence="1" id="KW-0813">Transport</keyword>
<feature type="domain" description="ABC transporter" evidence="4">
    <location>
        <begin position="15"/>
        <end position="255"/>
    </location>
</feature>